<evidence type="ECO:0000313" key="10">
    <source>
        <dbReference type="EMBL" id="GAA0407195.1"/>
    </source>
</evidence>
<keyword evidence="2" id="KW-0964">Secreted</keyword>
<dbReference type="RefSeq" id="WP_343864513.1">
    <property type="nucleotide sequence ID" value="NZ_BAAACX010000018.1"/>
</dbReference>
<evidence type="ECO:0000256" key="6">
    <source>
        <dbReference type="ARBA" id="ARBA00023289"/>
    </source>
</evidence>
<evidence type="ECO:0000313" key="11">
    <source>
        <dbReference type="Proteomes" id="UP001500340"/>
    </source>
</evidence>
<evidence type="ECO:0000256" key="3">
    <source>
        <dbReference type="ARBA" id="ARBA00023044"/>
    </source>
</evidence>
<keyword evidence="3" id="KW-0588">Pheromone</keyword>
<comment type="subunit">
    <text evidence="7">Interacts directly with the sensor histidine kinase ComP and stimulates its activity.</text>
</comment>
<keyword evidence="4" id="KW-0178">Competence</keyword>
<evidence type="ECO:0000256" key="4">
    <source>
        <dbReference type="ARBA" id="ARBA00023287"/>
    </source>
</evidence>
<proteinExistence type="predicted"/>
<dbReference type="InterPro" id="IPR009233">
    <property type="entry name" value="Competence_ComX_Bacillus"/>
</dbReference>
<dbReference type="Pfam" id="PF05952">
    <property type="entry name" value="ComX"/>
    <property type="match status" value="1"/>
</dbReference>
<dbReference type="Proteomes" id="UP001500340">
    <property type="component" value="Unassembled WGS sequence"/>
</dbReference>
<keyword evidence="11" id="KW-1185">Reference proteome</keyword>
<evidence type="ECO:0000256" key="5">
    <source>
        <dbReference type="ARBA" id="ARBA00023288"/>
    </source>
</evidence>
<name>A0ABN0YRU6_9BACL</name>
<evidence type="ECO:0000256" key="2">
    <source>
        <dbReference type="ARBA" id="ARBA00022525"/>
    </source>
</evidence>
<organism evidence="10 11">
    <name type="scientific">Paenibacillus motobuensis</name>
    <dbReference type="NCBI Taxonomy" id="295324"/>
    <lineage>
        <taxon>Bacteria</taxon>
        <taxon>Bacillati</taxon>
        <taxon>Bacillota</taxon>
        <taxon>Bacilli</taxon>
        <taxon>Bacillales</taxon>
        <taxon>Paenibacillaceae</taxon>
        <taxon>Paenibacillus</taxon>
    </lineage>
</organism>
<comment type="subcellular location">
    <subcellularLocation>
        <location evidence="1">Secreted</location>
    </subcellularLocation>
</comment>
<comment type="caution">
    <text evidence="10">The sequence shown here is derived from an EMBL/GenBank/DDBJ whole genome shotgun (WGS) entry which is preliminary data.</text>
</comment>
<evidence type="ECO:0000256" key="8">
    <source>
        <dbReference type="ARBA" id="ARBA00029545"/>
    </source>
</evidence>
<keyword evidence="6" id="KW-0636">Prenylation</keyword>
<evidence type="ECO:0000256" key="1">
    <source>
        <dbReference type="ARBA" id="ARBA00004613"/>
    </source>
</evidence>
<evidence type="ECO:0000256" key="9">
    <source>
        <dbReference type="ARBA" id="ARBA00030321"/>
    </source>
</evidence>
<reference evidence="10 11" key="1">
    <citation type="journal article" date="2019" name="Int. J. Syst. Evol. Microbiol.">
        <title>The Global Catalogue of Microorganisms (GCM) 10K type strain sequencing project: providing services to taxonomists for standard genome sequencing and annotation.</title>
        <authorList>
            <consortium name="The Broad Institute Genomics Platform"/>
            <consortium name="The Broad Institute Genome Sequencing Center for Infectious Disease"/>
            <person name="Wu L."/>
            <person name="Ma J."/>
        </authorList>
    </citation>
    <scope>NUCLEOTIDE SEQUENCE [LARGE SCALE GENOMIC DNA]</scope>
    <source>
        <strain evidence="10 11">JCM 12774</strain>
    </source>
</reference>
<evidence type="ECO:0000256" key="7">
    <source>
        <dbReference type="ARBA" id="ARBA00029483"/>
    </source>
</evidence>
<gene>
    <name evidence="10" type="ORF">GCM10008933_41780</name>
</gene>
<keyword evidence="5" id="KW-0449">Lipoprotein</keyword>
<dbReference type="EMBL" id="BAAACX010000018">
    <property type="protein sequence ID" value="GAA0407195.1"/>
    <property type="molecule type" value="Genomic_DNA"/>
</dbReference>
<accession>A0ABN0YRU6</accession>
<protein>
    <recommendedName>
        <fullName evidence="8">ComX pheromone</fullName>
    </recommendedName>
    <alternativeName>
        <fullName evidence="9">Competence pheromone</fullName>
    </alternativeName>
</protein>
<sequence>MLKELIQAMVKDSGAMMNIQAGQLQLAGMSAVEQRALIDVLKDQGDMSKEPLRFIPWC</sequence>